<evidence type="ECO:0000313" key="4">
    <source>
        <dbReference type="Proteomes" id="UP000314294"/>
    </source>
</evidence>
<dbReference type="InterPro" id="IPR051293">
    <property type="entry name" value="MTUS1/CCDC69"/>
</dbReference>
<feature type="compositionally biased region" description="Polar residues" evidence="2">
    <location>
        <begin position="136"/>
        <end position="152"/>
    </location>
</feature>
<feature type="region of interest" description="Disordered" evidence="2">
    <location>
        <begin position="389"/>
        <end position="421"/>
    </location>
</feature>
<gene>
    <name evidence="3" type="primary">MTUS2_2</name>
    <name evidence="3" type="ORF">EYF80_010674</name>
</gene>
<accession>A0A4Z2IMA6</accession>
<feature type="region of interest" description="Disordered" evidence="2">
    <location>
        <begin position="440"/>
        <end position="460"/>
    </location>
</feature>
<feature type="compositionally biased region" description="Polar residues" evidence="2">
    <location>
        <begin position="22"/>
        <end position="32"/>
    </location>
</feature>
<sequence length="638" mass="67735">MATEAACVAISRHITHARGRPASSSDANRNSPPSHPQEKQGCPQYYGQDRRHEEGGGHHRNGPTSDGVLGQRRKAGFEERVMPPRRQQLVRPLCQTEVGRARSSSETNETGPPSPPNLAPDSYRQFAKSSLREPSDFSNLYSSQLRQPSQAAQREAPPTEKPAAAAAWRHPSPSNPSAYEKRPQTQLTYRRNCSSPNRTGVDSRSSTPPHSPLRTPQGSPHQPPSMYLVSRNVPGVVRHIPSGCNPAGATSAQGYSCMRAPVKTNISTSGIPKAPLTHQQSSNYNPIPRESSPSPKLKPKGVRPKIITSVRKTPQFKPQVADGPYQVSSLPSRLSAYSHGHSPAAFRDPSKADAETRGAPALSASNLLYDKYRQEMQATLFPPGAMSRSIKPPGHTHTVPPAHTHSHTAPPNLGSKADAFYGTPSEVGRSVGFKGSSAEDALQSRAVPPAGGSGGSLLRSGRGLRLGLGAVHRMTTGSAKGRGPSQGQRSALVFSQPVQPVSPATNQKTTDDTDDQVFTHPPPLPPPPAAAAPPPPQPQAMSSRSLLPKTSQSGLRPPGFSSSRHPAGRLAAFGFVRSSSVSSASSAHSADSAQSDPSRAAHRESALTLTTSVNLNGTFQKYTDIIPTLRSSLSSIPS</sequence>
<feature type="region of interest" description="Disordered" evidence="2">
    <location>
        <begin position="268"/>
        <end position="302"/>
    </location>
</feature>
<feature type="region of interest" description="Disordered" evidence="2">
    <location>
        <begin position="495"/>
        <end position="566"/>
    </location>
</feature>
<feature type="compositionally biased region" description="Polar residues" evidence="2">
    <location>
        <begin position="184"/>
        <end position="220"/>
    </location>
</feature>
<dbReference type="Proteomes" id="UP000314294">
    <property type="component" value="Unassembled WGS sequence"/>
</dbReference>
<feature type="compositionally biased region" description="Polar residues" evidence="2">
    <location>
        <begin position="541"/>
        <end position="564"/>
    </location>
</feature>
<proteinExistence type="predicted"/>
<feature type="compositionally biased region" description="Basic and acidic residues" evidence="2">
    <location>
        <begin position="48"/>
        <end position="57"/>
    </location>
</feature>
<feature type="compositionally biased region" description="Polar residues" evidence="2">
    <location>
        <begin position="496"/>
        <end position="508"/>
    </location>
</feature>
<comment type="caution">
    <text evidence="3">The sequence shown here is derived from an EMBL/GenBank/DDBJ whole genome shotgun (WGS) entry which is preliminary data.</text>
</comment>
<evidence type="ECO:0000256" key="2">
    <source>
        <dbReference type="SAM" id="MobiDB-lite"/>
    </source>
</evidence>
<feature type="compositionally biased region" description="Pro residues" evidence="2">
    <location>
        <begin position="520"/>
        <end position="538"/>
    </location>
</feature>
<feature type="region of interest" description="Disordered" evidence="2">
    <location>
        <begin position="333"/>
        <end position="357"/>
    </location>
</feature>
<organism evidence="3 4">
    <name type="scientific">Liparis tanakae</name>
    <name type="common">Tanaka's snailfish</name>
    <dbReference type="NCBI Taxonomy" id="230148"/>
    <lineage>
        <taxon>Eukaryota</taxon>
        <taxon>Metazoa</taxon>
        <taxon>Chordata</taxon>
        <taxon>Craniata</taxon>
        <taxon>Vertebrata</taxon>
        <taxon>Euteleostomi</taxon>
        <taxon>Actinopterygii</taxon>
        <taxon>Neopterygii</taxon>
        <taxon>Teleostei</taxon>
        <taxon>Neoteleostei</taxon>
        <taxon>Acanthomorphata</taxon>
        <taxon>Eupercaria</taxon>
        <taxon>Perciformes</taxon>
        <taxon>Cottioidei</taxon>
        <taxon>Cottales</taxon>
        <taxon>Liparidae</taxon>
        <taxon>Liparis</taxon>
    </lineage>
</organism>
<name>A0A4Z2IMA6_9TELE</name>
<dbReference type="GO" id="GO:0005737">
    <property type="term" value="C:cytoplasm"/>
    <property type="evidence" value="ECO:0007669"/>
    <property type="project" value="TreeGrafter"/>
</dbReference>
<evidence type="ECO:0000313" key="3">
    <source>
        <dbReference type="EMBL" id="TNN78995.1"/>
    </source>
</evidence>
<dbReference type="PANTHER" id="PTHR24200">
    <property type="entry name" value="TOUCAN, ISOFORM A"/>
    <property type="match status" value="1"/>
</dbReference>
<feature type="region of interest" description="Disordered" evidence="2">
    <location>
        <begin position="1"/>
        <end position="228"/>
    </location>
</feature>
<reference evidence="3 4" key="1">
    <citation type="submission" date="2019-03" db="EMBL/GenBank/DDBJ databases">
        <title>First draft genome of Liparis tanakae, snailfish: a comprehensive survey of snailfish specific genes.</title>
        <authorList>
            <person name="Kim W."/>
            <person name="Song I."/>
            <person name="Jeong J.-H."/>
            <person name="Kim D."/>
            <person name="Kim S."/>
            <person name="Ryu S."/>
            <person name="Song J.Y."/>
            <person name="Lee S.K."/>
        </authorList>
    </citation>
    <scope>NUCLEOTIDE SEQUENCE [LARGE SCALE GENOMIC DNA]</scope>
    <source>
        <tissue evidence="3">Muscle</tissue>
    </source>
</reference>
<dbReference type="AlphaFoldDB" id="A0A4Z2IMA6"/>
<feature type="compositionally biased region" description="Low complexity" evidence="2">
    <location>
        <begin position="392"/>
        <end position="411"/>
    </location>
</feature>
<dbReference type="EMBL" id="SRLO01000068">
    <property type="protein sequence ID" value="TNN78995.1"/>
    <property type="molecule type" value="Genomic_DNA"/>
</dbReference>
<keyword evidence="1" id="KW-0175">Coiled coil</keyword>
<protein>
    <submittedName>
        <fullName evidence="3">Microtubule-associated tumor suppressor candidate 2</fullName>
    </submittedName>
</protein>
<feature type="compositionally biased region" description="Polar residues" evidence="2">
    <location>
        <begin position="102"/>
        <end position="111"/>
    </location>
</feature>
<dbReference type="PANTHER" id="PTHR24200:SF15">
    <property type="entry name" value="MICROTUBULE-ASSOCIATED TUMOR SUPPRESSOR CANDIDATE 2-LIKE ISOFORM X1"/>
    <property type="match status" value="1"/>
</dbReference>
<keyword evidence="4" id="KW-1185">Reference proteome</keyword>
<dbReference type="GO" id="GO:0005634">
    <property type="term" value="C:nucleus"/>
    <property type="evidence" value="ECO:0007669"/>
    <property type="project" value="TreeGrafter"/>
</dbReference>
<dbReference type="GO" id="GO:0008017">
    <property type="term" value="F:microtubule binding"/>
    <property type="evidence" value="ECO:0007669"/>
    <property type="project" value="TreeGrafter"/>
</dbReference>
<dbReference type="OrthoDB" id="10038993at2759"/>
<evidence type="ECO:0000256" key="1">
    <source>
        <dbReference type="ARBA" id="ARBA00023054"/>
    </source>
</evidence>